<keyword evidence="4" id="KW-0804">Transcription</keyword>
<evidence type="ECO:0000313" key="6">
    <source>
        <dbReference type="EMBL" id="MTD57064.1"/>
    </source>
</evidence>
<dbReference type="InterPro" id="IPR036390">
    <property type="entry name" value="WH_DNA-bd_sf"/>
</dbReference>
<dbReference type="Gene3D" id="3.40.190.290">
    <property type="match status" value="1"/>
</dbReference>
<dbReference type="InterPro" id="IPR005119">
    <property type="entry name" value="LysR_subst-bd"/>
</dbReference>
<dbReference type="Proteomes" id="UP000440096">
    <property type="component" value="Unassembled WGS sequence"/>
</dbReference>
<dbReference type="Gene3D" id="1.10.10.10">
    <property type="entry name" value="Winged helix-like DNA-binding domain superfamily/Winged helix DNA-binding domain"/>
    <property type="match status" value="1"/>
</dbReference>
<protein>
    <submittedName>
        <fullName evidence="6">LysR family transcriptional regulator</fullName>
    </submittedName>
</protein>
<gene>
    <name evidence="6" type="ORF">GKO32_24255</name>
</gene>
<dbReference type="InterPro" id="IPR036388">
    <property type="entry name" value="WH-like_DNA-bd_sf"/>
</dbReference>
<sequence length="298" mass="32075">MDAMELRQLEYFLAVAEDLNFTKASRRLRVVQSGVSTAIRALEREVGAPLFQRDSRHVRLTEAGTAMLPGARAALAAARAAHDAVQEQQGQLHGEVVVGTMLTLPGIDMAAVLGRFHRENPAVRVRVRHSTTGTQGNVDALLAGTIDFALAAFARRPPAGLNVEILTEDELVLLCGPDHRLSGAGPVRLTELAGETFVDCPEGWGTRAVIDLAFDRLGISRSIPLETTDYATVAALIRQGHVISFLPAGVAARYPELVAVPVKGEPLWWNVSLASSASRPLSRAALVLMAQLRDSVRR</sequence>
<evidence type="ECO:0000256" key="2">
    <source>
        <dbReference type="ARBA" id="ARBA00023015"/>
    </source>
</evidence>
<dbReference type="InterPro" id="IPR000847">
    <property type="entry name" value="LysR_HTH_N"/>
</dbReference>
<accession>A0A6N7Z7D6</accession>
<keyword evidence="7" id="KW-1185">Reference proteome</keyword>
<evidence type="ECO:0000256" key="4">
    <source>
        <dbReference type="ARBA" id="ARBA00023163"/>
    </source>
</evidence>
<proteinExistence type="inferred from homology"/>
<dbReference type="PANTHER" id="PTHR30419:SF31">
    <property type="entry name" value="BLR3139 PROTEIN"/>
    <property type="match status" value="1"/>
</dbReference>
<dbReference type="SUPFAM" id="SSF46785">
    <property type="entry name" value="Winged helix' DNA-binding domain"/>
    <property type="match status" value="1"/>
</dbReference>
<keyword evidence="2" id="KW-0805">Transcription regulation</keyword>
<reference evidence="6 7" key="1">
    <citation type="submission" date="2019-11" db="EMBL/GenBank/DDBJ databases">
        <title>Draft genome of Amycolatopsis RM579.</title>
        <authorList>
            <person name="Duangmal K."/>
            <person name="Mingma R."/>
        </authorList>
    </citation>
    <scope>NUCLEOTIDE SEQUENCE [LARGE SCALE GENOMIC DNA]</scope>
    <source>
        <strain evidence="6 7">RM579</strain>
    </source>
</reference>
<comment type="similarity">
    <text evidence="1">Belongs to the LysR transcriptional regulatory family.</text>
</comment>
<dbReference type="SUPFAM" id="SSF53850">
    <property type="entry name" value="Periplasmic binding protein-like II"/>
    <property type="match status" value="1"/>
</dbReference>
<name>A0A6N7Z7D6_9PSEU</name>
<dbReference type="GO" id="GO:0005829">
    <property type="term" value="C:cytosol"/>
    <property type="evidence" value="ECO:0007669"/>
    <property type="project" value="TreeGrafter"/>
</dbReference>
<feature type="domain" description="HTH lysR-type" evidence="5">
    <location>
        <begin position="4"/>
        <end position="61"/>
    </location>
</feature>
<comment type="caution">
    <text evidence="6">The sequence shown here is derived from an EMBL/GenBank/DDBJ whole genome shotgun (WGS) entry which is preliminary data.</text>
</comment>
<dbReference type="Pfam" id="PF03466">
    <property type="entry name" value="LysR_substrate"/>
    <property type="match status" value="1"/>
</dbReference>
<evidence type="ECO:0000313" key="7">
    <source>
        <dbReference type="Proteomes" id="UP000440096"/>
    </source>
</evidence>
<evidence type="ECO:0000256" key="3">
    <source>
        <dbReference type="ARBA" id="ARBA00023125"/>
    </source>
</evidence>
<dbReference type="GO" id="GO:0003677">
    <property type="term" value="F:DNA binding"/>
    <property type="evidence" value="ECO:0007669"/>
    <property type="project" value="UniProtKB-KW"/>
</dbReference>
<dbReference type="PANTHER" id="PTHR30419">
    <property type="entry name" value="HTH-TYPE TRANSCRIPTIONAL REGULATOR YBHD"/>
    <property type="match status" value="1"/>
</dbReference>
<keyword evidence="3" id="KW-0238">DNA-binding</keyword>
<dbReference type="EMBL" id="WMBA01000043">
    <property type="protein sequence ID" value="MTD57064.1"/>
    <property type="molecule type" value="Genomic_DNA"/>
</dbReference>
<dbReference type="InterPro" id="IPR050950">
    <property type="entry name" value="HTH-type_LysR_regulators"/>
</dbReference>
<dbReference type="Pfam" id="PF00126">
    <property type="entry name" value="HTH_1"/>
    <property type="match status" value="1"/>
</dbReference>
<dbReference type="PROSITE" id="PS50931">
    <property type="entry name" value="HTH_LYSR"/>
    <property type="match status" value="1"/>
</dbReference>
<organism evidence="6 7">
    <name type="scientific">Amycolatopsis pithecellobii</name>
    <dbReference type="NCBI Taxonomy" id="664692"/>
    <lineage>
        <taxon>Bacteria</taxon>
        <taxon>Bacillati</taxon>
        <taxon>Actinomycetota</taxon>
        <taxon>Actinomycetes</taxon>
        <taxon>Pseudonocardiales</taxon>
        <taxon>Pseudonocardiaceae</taxon>
        <taxon>Amycolatopsis</taxon>
    </lineage>
</organism>
<dbReference type="FunFam" id="1.10.10.10:FF:000001">
    <property type="entry name" value="LysR family transcriptional regulator"/>
    <property type="match status" value="1"/>
</dbReference>
<dbReference type="GO" id="GO:0003700">
    <property type="term" value="F:DNA-binding transcription factor activity"/>
    <property type="evidence" value="ECO:0007669"/>
    <property type="project" value="InterPro"/>
</dbReference>
<evidence type="ECO:0000256" key="1">
    <source>
        <dbReference type="ARBA" id="ARBA00009437"/>
    </source>
</evidence>
<evidence type="ECO:0000259" key="5">
    <source>
        <dbReference type="PROSITE" id="PS50931"/>
    </source>
</evidence>
<dbReference type="PRINTS" id="PR00039">
    <property type="entry name" value="HTHLYSR"/>
</dbReference>
<dbReference type="AlphaFoldDB" id="A0A6N7Z7D6"/>